<comment type="caution">
    <text evidence="12">The sequence shown here is derived from an EMBL/GenBank/DDBJ whole genome shotgun (WGS) entry which is preliminary data.</text>
</comment>
<reference evidence="12 13" key="1">
    <citation type="submission" date="2018-07" db="EMBL/GenBank/DDBJ databases">
        <title>Genomic Encyclopedia of Type Strains, Phase IV (KMG-IV): sequencing the most valuable type-strain genomes for metagenomic binning, comparative biology and taxonomic classification.</title>
        <authorList>
            <person name="Goeker M."/>
        </authorList>
    </citation>
    <scope>NUCLEOTIDE SEQUENCE [LARGE SCALE GENOMIC DNA]</scope>
    <source>
        <strain evidence="12 13">DSM 25281</strain>
    </source>
</reference>
<keyword evidence="8" id="KW-0067">ATP-binding</keyword>
<comment type="catalytic activity">
    <reaction evidence="1">
        <text>ATP + protein L-histidine = ADP + protein N-phospho-L-histidine.</text>
        <dbReference type="EC" id="2.7.13.3"/>
    </reaction>
</comment>
<dbReference type="GO" id="GO:0005524">
    <property type="term" value="F:ATP binding"/>
    <property type="evidence" value="ECO:0007669"/>
    <property type="project" value="UniProtKB-KW"/>
</dbReference>
<dbReference type="EC" id="2.7.13.3" evidence="3"/>
<keyword evidence="5" id="KW-0808">Transferase</keyword>
<keyword evidence="7" id="KW-0418">Kinase</keyword>
<protein>
    <recommendedName>
        <fullName evidence="3">histidine kinase</fullName>
        <ecNumber evidence="3">2.7.13.3</ecNumber>
    </recommendedName>
</protein>
<dbReference type="SUPFAM" id="SSF47384">
    <property type="entry name" value="Homodimeric domain of signal transducing histidine kinase"/>
    <property type="match status" value="1"/>
</dbReference>
<evidence type="ECO:0000313" key="13">
    <source>
        <dbReference type="Proteomes" id="UP000255326"/>
    </source>
</evidence>
<dbReference type="InterPro" id="IPR003594">
    <property type="entry name" value="HATPase_dom"/>
</dbReference>
<dbReference type="InterPro" id="IPR005467">
    <property type="entry name" value="His_kinase_dom"/>
</dbReference>
<name>A0A370GDQ9_9BACI</name>
<dbReference type="GO" id="GO:0016036">
    <property type="term" value="P:cellular response to phosphate starvation"/>
    <property type="evidence" value="ECO:0007669"/>
    <property type="project" value="TreeGrafter"/>
</dbReference>
<evidence type="ECO:0000256" key="8">
    <source>
        <dbReference type="ARBA" id="ARBA00022840"/>
    </source>
</evidence>
<evidence type="ECO:0000256" key="5">
    <source>
        <dbReference type="ARBA" id="ARBA00022679"/>
    </source>
</evidence>
<evidence type="ECO:0000256" key="7">
    <source>
        <dbReference type="ARBA" id="ARBA00022777"/>
    </source>
</evidence>
<dbReference type="RefSeq" id="WP_158538371.1">
    <property type="nucleotide sequence ID" value="NZ_QQAY01000006.1"/>
</dbReference>
<feature type="transmembrane region" description="Helical" evidence="10">
    <location>
        <begin position="156"/>
        <end position="175"/>
    </location>
</feature>
<dbReference type="PANTHER" id="PTHR45453:SF1">
    <property type="entry name" value="PHOSPHATE REGULON SENSOR PROTEIN PHOR"/>
    <property type="match status" value="1"/>
</dbReference>
<dbReference type="Gene3D" id="3.30.565.10">
    <property type="entry name" value="Histidine kinase-like ATPase, C-terminal domain"/>
    <property type="match status" value="1"/>
</dbReference>
<evidence type="ECO:0000256" key="2">
    <source>
        <dbReference type="ARBA" id="ARBA00004651"/>
    </source>
</evidence>
<dbReference type="AlphaFoldDB" id="A0A370GDQ9"/>
<dbReference type="PRINTS" id="PR00344">
    <property type="entry name" value="BCTRLSENSOR"/>
</dbReference>
<comment type="subcellular location">
    <subcellularLocation>
        <location evidence="2">Cell membrane</location>
        <topology evidence="2">Multi-pass membrane protein</topology>
    </subcellularLocation>
</comment>
<keyword evidence="13" id="KW-1185">Reference proteome</keyword>
<dbReference type="Proteomes" id="UP000255326">
    <property type="component" value="Unassembled WGS sequence"/>
</dbReference>
<organism evidence="12 13">
    <name type="scientific">Falsibacillus pallidus</name>
    <dbReference type="NCBI Taxonomy" id="493781"/>
    <lineage>
        <taxon>Bacteria</taxon>
        <taxon>Bacillati</taxon>
        <taxon>Bacillota</taxon>
        <taxon>Bacilli</taxon>
        <taxon>Bacillales</taxon>
        <taxon>Bacillaceae</taxon>
        <taxon>Falsibacillus</taxon>
    </lineage>
</organism>
<dbReference type="GO" id="GO:0000155">
    <property type="term" value="F:phosphorelay sensor kinase activity"/>
    <property type="evidence" value="ECO:0007669"/>
    <property type="project" value="InterPro"/>
</dbReference>
<gene>
    <name evidence="12" type="ORF">DFR59_10687</name>
</gene>
<feature type="transmembrane region" description="Helical" evidence="10">
    <location>
        <begin position="12"/>
        <end position="32"/>
    </location>
</feature>
<evidence type="ECO:0000256" key="9">
    <source>
        <dbReference type="ARBA" id="ARBA00023012"/>
    </source>
</evidence>
<dbReference type="InterPro" id="IPR050351">
    <property type="entry name" value="BphY/WalK/GraS-like"/>
</dbReference>
<feature type="domain" description="Histidine kinase" evidence="11">
    <location>
        <begin position="199"/>
        <end position="417"/>
    </location>
</feature>
<evidence type="ECO:0000256" key="1">
    <source>
        <dbReference type="ARBA" id="ARBA00000085"/>
    </source>
</evidence>
<keyword evidence="4" id="KW-0597">Phosphoprotein</keyword>
<dbReference type="SMART" id="SM00387">
    <property type="entry name" value="HATPase_c"/>
    <property type="match status" value="1"/>
</dbReference>
<dbReference type="FunFam" id="3.30.565.10:FF:000006">
    <property type="entry name" value="Sensor histidine kinase WalK"/>
    <property type="match status" value="1"/>
</dbReference>
<dbReference type="InterPro" id="IPR036097">
    <property type="entry name" value="HisK_dim/P_sf"/>
</dbReference>
<dbReference type="CDD" id="cd00082">
    <property type="entry name" value="HisKA"/>
    <property type="match status" value="1"/>
</dbReference>
<dbReference type="InterPro" id="IPR036890">
    <property type="entry name" value="HATPase_C_sf"/>
</dbReference>
<evidence type="ECO:0000256" key="4">
    <source>
        <dbReference type="ARBA" id="ARBA00022553"/>
    </source>
</evidence>
<evidence type="ECO:0000256" key="10">
    <source>
        <dbReference type="SAM" id="Phobius"/>
    </source>
</evidence>
<dbReference type="EMBL" id="QQAY01000006">
    <property type="protein sequence ID" value="RDI41928.1"/>
    <property type="molecule type" value="Genomic_DNA"/>
</dbReference>
<dbReference type="InterPro" id="IPR004358">
    <property type="entry name" value="Sig_transdc_His_kin-like_C"/>
</dbReference>
<keyword evidence="10" id="KW-0812">Transmembrane</keyword>
<dbReference type="PROSITE" id="PS50109">
    <property type="entry name" value="HIS_KIN"/>
    <property type="match status" value="1"/>
</dbReference>
<sequence>MFDKLRRHLTLSYSIWLILTLFVVFVVLFFSFQARIYEVEKENLADAVKMERQSLVEHAGLQEKPRYGLYIIGVKEADGRLILKETDSSPAVEEVTDYFQTAPCCQADPSIIKLKHQSEDERYMLVSVRMKNDRGGTETLLAAKNLSAVHEQMENWLVMLIIIGIAAFLLSILIGDRLAKRAMNPVIQNVERQRRFSADASHELRTPLSIFSASIEVLEEEEKTRLSSSGQEILKDLKEESELMKKMVEDLLVLAKYDHQKMELSKEWFSLSELAHTVQQEYKTVVKKQQTILLEEWDKDIILLGDKLKCKQLFYILLDNALKFTEDEGEIKIQLEKKRESAIVKISDNGMGIEEKDLPKIFERFFQGDEARSPKYGGTGLGLSIAKAIVDAHGGEIEVESQFGIGTTIFIVLPIKK</sequence>
<evidence type="ECO:0000256" key="6">
    <source>
        <dbReference type="ARBA" id="ARBA00022741"/>
    </source>
</evidence>
<evidence type="ECO:0000259" key="11">
    <source>
        <dbReference type="PROSITE" id="PS50109"/>
    </source>
</evidence>
<dbReference type="Pfam" id="PF00512">
    <property type="entry name" value="HisKA"/>
    <property type="match status" value="1"/>
</dbReference>
<dbReference type="InterPro" id="IPR003661">
    <property type="entry name" value="HisK_dim/P_dom"/>
</dbReference>
<dbReference type="GO" id="GO:0004721">
    <property type="term" value="F:phosphoprotein phosphatase activity"/>
    <property type="evidence" value="ECO:0007669"/>
    <property type="project" value="TreeGrafter"/>
</dbReference>
<dbReference type="SMART" id="SM00388">
    <property type="entry name" value="HisKA"/>
    <property type="match status" value="1"/>
</dbReference>
<keyword evidence="10" id="KW-1133">Transmembrane helix</keyword>
<evidence type="ECO:0000313" key="12">
    <source>
        <dbReference type="EMBL" id="RDI41928.1"/>
    </source>
</evidence>
<dbReference type="SUPFAM" id="SSF55874">
    <property type="entry name" value="ATPase domain of HSP90 chaperone/DNA topoisomerase II/histidine kinase"/>
    <property type="match status" value="1"/>
</dbReference>
<evidence type="ECO:0000256" key="3">
    <source>
        <dbReference type="ARBA" id="ARBA00012438"/>
    </source>
</evidence>
<accession>A0A370GDQ9</accession>
<dbReference type="Pfam" id="PF02518">
    <property type="entry name" value="HATPase_c"/>
    <property type="match status" value="1"/>
</dbReference>
<dbReference type="GO" id="GO:0005886">
    <property type="term" value="C:plasma membrane"/>
    <property type="evidence" value="ECO:0007669"/>
    <property type="project" value="UniProtKB-SubCell"/>
</dbReference>
<proteinExistence type="predicted"/>
<dbReference type="CDD" id="cd00075">
    <property type="entry name" value="HATPase"/>
    <property type="match status" value="1"/>
</dbReference>
<dbReference type="OrthoDB" id="9813151at2"/>
<dbReference type="Gene3D" id="1.10.287.130">
    <property type="match status" value="1"/>
</dbReference>
<dbReference type="PANTHER" id="PTHR45453">
    <property type="entry name" value="PHOSPHATE REGULON SENSOR PROTEIN PHOR"/>
    <property type="match status" value="1"/>
</dbReference>
<keyword evidence="9" id="KW-0902">Two-component regulatory system</keyword>
<keyword evidence="6" id="KW-0547">Nucleotide-binding</keyword>
<keyword evidence="10" id="KW-0472">Membrane</keyword>